<feature type="region of interest" description="Disordered" evidence="12">
    <location>
        <begin position="442"/>
        <end position="463"/>
    </location>
</feature>
<feature type="transmembrane region" description="Helical" evidence="13">
    <location>
        <begin position="132"/>
        <end position="151"/>
    </location>
</feature>
<dbReference type="GO" id="GO:0015098">
    <property type="term" value="F:molybdate ion transmembrane transporter activity"/>
    <property type="evidence" value="ECO:0007669"/>
    <property type="project" value="InterPro"/>
</dbReference>
<dbReference type="CDD" id="cd17487">
    <property type="entry name" value="MFS_MFSD5_like"/>
    <property type="match status" value="1"/>
</dbReference>
<organism evidence="14">
    <name type="scientific">Hirondellea gigas</name>
    <dbReference type="NCBI Taxonomy" id="1518452"/>
    <lineage>
        <taxon>Eukaryota</taxon>
        <taxon>Metazoa</taxon>
        <taxon>Ecdysozoa</taxon>
        <taxon>Arthropoda</taxon>
        <taxon>Crustacea</taxon>
        <taxon>Multicrustacea</taxon>
        <taxon>Malacostraca</taxon>
        <taxon>Eumalacostraca</taxon>
        <taxon>Peracarida</taxon>
        <taxon>Amphipoda</taxon>
        <taxon>Amphilochidea</taxon>
        <taxon>Lysianassida</taxon>
        <taxon>Lysianassidira</taxon>
        <taxon>Lysianassoidea</taxon>
        <taxon>Lysianassidae</taxon>
        <taxon>Hirondellea</taxon>
    </lineage>
</organism>
<accession>A0A6A7FX43</accession>
<evidence type="ECO:0000256" key="13">
    <source>
        <dbReference type="SAM" id="Phobius"/>
    </source>
</evidence>
<dbReference type="AlphaFoldDB" id="A0A6A7FX43"/>
<evidence type="ECO:0000256" key="10">
    <source>
        <dbReference type="ARBA" id="ARBA00030646"/>
    </source>
</evidence>
<feature type="compositionally biased region" description="Acidic residues" evidence="12">
    <location>
        <begin position="452"/>
        <end position="463"/>
    </location>
</feature>
<keyword evidence="8" id="KW-0406">Ion transport</keyword>
<dbReference type="Pfam" id="PF05631">
    <property type="entry name" value="MFS_5"/>
    <property type="match status" value="1"/>
</dbReference>
<dbReference type="GO" id="GO:0006811">
    <property type="term" value="P:monoatomic ion transport"/>
    <property type="evidence" value="ECO:0007669"/>
    <property type="project" value="UniProtKB-KW"/>
</dbReference>
<keyword evidence="4" id="KW-0813">Transport</keyword>
<feature type="compositionally biased region" description="Basic and acidic residues" evidence="12">
    <location>
        <begin position="442"/>
        <end position="451"/>
    </location>
</feature>
<sequence>MESPNPLFIACFLCLLIFLYILRSSLAEKDRSKIIVSTEFKTFQRSYLLVFLIMMGADWLQGPYVYELYRTQYAYSETEIGQLFVVGFGTSMLFGGFVGSAADKYGRKKLCIVYALLYSGCCWTKHSPDFHVLMFGRFLGGISTSILFSAFESWMIHEHHSKSFPNEWLSETFATATTLNGFVAIFAGVLGGLLVDNFGLVAPFDASWMFLFMGGGAILMLWGENYGDQQAPILATLKEAGNRMFHDPRILLIGCIQSLFESAMYIFVFKWTPALGDVPHGWVFASFMTAVMLGSTIFSYLVRTGHKIERFLIGVFVMASVSLLVPVFVSPTKLEPGVEDDAITSLNTKVTWLRFASFLVFEACVGVFWPSICTMRGSYVPEEVRATLMNFFRIPLNIIVVFVLYQKRAEQETFWICTGLLCLAACFQFWLKNITVDSAGKLGEEGSKEAPVDEESEETPLVN</sequence>
<feature type="transmembrane region" description="Helical" evidence="13">
    <location>
        <begin position="172"/>
        <end position="194"/>
    </location>
</feature>
<evidence type="ECO:0000256" key="2">
    <source>
        <dbReference type="ARBA" id="ARBA00004651"/>
    </source>
</evidence>
<reference evidence="14" key="1">
    <citation type="submission" date="2017-11" db="EMBL/GenBank/DDBJ databases">
        <title>The sensing device of the deep-sea amphipod.</title>
        <authorList>
            <person name="Kobayashi H."/>
            <person name="Nagahama T."/>
            <person name="Arai W."/>
            <person name="Sasagawa Y."/>
            <person name="Umeda M."/>
            <person name="Hayashi T."/>
            <person name="Nikaido I."/>
            <person name="Watanabe H."/>
            <person name="Oguri K."/>
            <person name="Kitazato H."/>
            <person name="Fujioka K."/>
            <person name="Kido Y."/>
            <person name="Takami H."/>
        </authorList>
    </citation>
    <scope>NUCLEOTIDE SEQUENCE</scope>
    <source>
        <tissue evidence="14">Whole body</tissue>
    </source>
</reference>
<dbReference type="SUPFAM" id="SSF103473">
    <property type="entry name" value="MFS general substrate transporter"/>
    <property type="match status" value="1"/>
</dbReference>
<evidence type="ECO:0000256" key="4">
    <source>
        <dbReference type="ARBA" id="ARBA00022448"/>
    </source>
</evidence>
<dbReference type="PANTHER" id="PTHR23516">
    <property type="entry name" value="SAM (S-ADENOSYL METHIONINE) TRANSPORTER"/>
    <property type="match status" value="1"/>
</dbReference>
<evidence type="ECO:0000256" key="9">
    <source>
        <dbReference type="ARBA" id="ARBA00023136"/>
    </source>
</evidence>
<evidence type="ECO:0000256" key="8">
    <source>
        <dbReference type="ARBA" id="ARBA00023065"/>
    </source>
</evidence>
<evidence type="ECO:0000256" key="11">
    <source>
        <dbReference type="ARBA" id="ARBA00032555"/>
    </source>
</evidence>
<keyword evidence="9 13" id="KW-0472">Membrane</keyword>
<keyword evidence="5" id="KW-1003">Cell membrane</keyword>
<protein>
    <recommendedName>
        <fullName evidence="3">Molybdate-anion transporter</fullName>
    </recommendedName>
    <alternativeName>
        <fullName evidence="10">Major facilitator superfamily domain-containing protein 5</fullName>
    </alternativeName>
    <alternativeName>
        <fullName evidence="11">Molybdate transporter 2 homolog</fullName>
    </alternativeName>
</protein>
<dbReference type="Gene3D" id="1.20.1250.20">
    <property type="entry name" value="MFS general substrate transporter like domains"/>
    <property type="match status" value="1"/>
</dbReference>
<evidence type="ECO:0000256" key="5">
    <source>
        <dbReference type="ARBA" id="ARBA00022475"/>
    </source>
</evidence>
<comment type="function">
    <text evidence="1">Mediates high-affinity intracellular uptake of the rare oligo-element molybdenum.</text>
</comment>
<evidence type="ECO:0000256" key="6">
    <source>
        <dbReference type="ARBA" id="ARBA00022692"/>
    </source>
</evidence>
<dbReference type="GO" id="GO:0005886">
    <property type="term" value="C:plasma membrane"/>
    <property type="evidence" value="ECO:0007669"/>
    <property type="project" value="UniProtKB-SubCell"/>
</dbReference>
<keyword evidence="6 13" id="KW-0812">Transmembrane</keyword>
<evidence type="ECO:0000256" key="12">
    <source>
        <dbReference type="SAM" id="MobiDB-lite"/>
    </source>
</evidence>
<proteinExistence type="evidence at transcript level"/>
<dbReference type="PANTHER" id="PTHR23516:SF1">
    <property type="entry name" value="MOLYBDATE-ANION TRANSPORTER"/>
    <property type="match status" value="1"/>
</dbReference>
<evidence type="ECO:0000256" key="3">
    <source>
        <dbReference type="ARBA" id="ARBA00021242"/>
    </source>
</evidence>
<keyword evidence="7 13" id="KW-1133">Transmembrane helix</keyword>
<feature type="transmembrane region" description="Helical" evidence="13">
    <location>
        <begin position="80"/>
        <end position="98"/>
    </location>
</feature>
<feature type="transmembrane region" description="Helical" evidence="13">
    <location>
        <begin position="206"/>
        <end position="223"/>
    </location>
</feature>
<name>A0A6A7FX43_9CRUS</name>
<dbReference type="EMBL" id="IACT01003882">
    <property type="protein sequence ID" value="LAC23101.1"/>
    <property type="molecule type" value="mRNA"/>
</dbReference>
<evidence type="ECO:0000256" key="7">
    <source>
        <dbReference type="ARBA" id="ARBA00022989"/>
    </source>
</evidence>
<feature type="transmembrane region" description="Helical" evidence="13">
    <location>
        <begin position="281"/>
        <end position="302"/>
    </location>
</feature>
<feature type="transmembrane region" description="Helical" evidence="13">
    <location>
        <begin position="43"/>
        <end position="60"/>
    </location>
</feature>
<feature type="transmembrane region" description="Helical" evidence="13">
    <location>
        <begin position="6"/>
        <end position="22"/>
    </location>
</feature>
<feature type="transmembrane region" description="Helical" evidence="13">
    <location>
        <begin position="413"/>
        <end position="431"/>
    </location>
</feature>
<dbReference type="InterPro" id="IPR036259">
    <property type="entry name" value="MFS_trans_sf"/>
</dbReference>
<feature type="transmembrane region" description="Helical" evidence="13">
    <location>
        <begin position="351"/>
        <end position="369"/>
    </location>
</feature>
<feature type="transmembrane region" description="Helical" evidence="13">
    <location>
        <begin position="311"/>
        <end position="331"/>
    </location>
</feature>
<evidence type="ECO:0000313" key="14">
    <source>
        <dbReference type="EMBL" id="LAC23101.1"/>
    </source>
</evidence>
<comment type="subcellular location">
    <subcellularLocation>
        <location evidence="2">Cell membrane</location>
        <topology evidence="2">Multi-pass membrane protein</topology>
    </subcellularLocation>
</comment>
<evidence type="ECO:0000256" key="1">
    <source>
        <dbReference type="ARBA" id="ARBA00003019"/>
    </source>
</evidence>
<dbReference type="InterPro" id="IPR008509">
    <property type="entry name" value="MOT2/MFSD5"/>
</dbReference>